<dbReference type="Proteomes" id="UP001281410">
    <property type="component" value="Unassembled WGS sequence"/>
</dbReference>
<evidence type="ECO:0000313" key="1">
    <source>
        <dbReference type="EMBL" id="KAK3200135.1"/>
    </source>
</evidence>
<dbReference type="EMBL" id="JANJYJ010000007">
    <property type="protein sequence ID" value="KAK3200135.1"/>
    <property type="molecule type" value="Genomic_DNA"/>
</dbReference>
<gene>
    <name evidence="1" type="ORF">Dsin_023550</name>
</gene>
<proteinExistence type="predicted"/>
<organism evidence="1 2">
    <name type="scientific">Dipteronia sinensis</name>
    <dbReference type="NCBI Taxonomy" id="43782"/>
    <lineage>
        <taxon>Eukaryota</taxon>
        <taxon>Viridiplantae</taxon>
        <taxon>Streptophyta</taxon>
        <taxon>Embryophyta</taxon>
        <taxon>Tracheophyta</taxon>
        <taxon>Spermatophyta</taxon>
        <taxon>Magnoliopsida</taxon>
        <taxon>eudicotyledons</taxon>
        <taxon>Gunneridae</taxon>
        <taxon>Pentapetalae</taxon>
        <taxon>rosids</taxon>
        <taxon>malvids</taxon>
        <taxon>Sapindales</taxon>
        <taxon>Sapindaceae</taxon>
        <taxon>Hippocastanoideae</taxon>
        <taxon>Acereae</taxon>
        <taxon>Dipteronia</taxon>
    </lineage>
</organism>
<comment type="caution">
    <text evidence="1">The sequence shown here is derived from an EMBL/GenBank/DDBJ whole genome shotgun (WGS) entry which is preliminary data.</text>
</comment>
<dbReference type="AlphaFoldDB" id="A0AAE0A451"/>
<evidence type="ECO:0000313" key="2">
    <source>
        <dbReference type="Proteomes" id="UP001281410"/>
    </source>
</evidence>
<evidence type="ECO:0008006" key="3">
    <source>
        <dbReference type="Google" id="ProtNLM"/>
    </source>
</evidence>
<protein>
    <recommendedName>
        <fullName evidence="3">Reverse transcriptase</fullName>
    </recommendedName>
</protein>
<name>A0AAE0A451_9ROSI</name>
<accession>A0AAE0A451</accession>
<keyword evidence="2" id="KW-1185">Reference proteome</keyword>
<sequence length="338" mass="37971">MALKPDMSKAYDRVEWSFLKAVMSKMNFPSLPIGSTWASSDCSSSIHKILNIYERGLGQPINLQKSKITFSLNVDISNHRIIQNLLGVEDGQIFQERGFPECLGKRWMLSPLEKSQVGKILALQRLEMVIEDGNNIRVFKDRWIPRPDSFLPVTSDPGTNIRVADLLDRNHRGWDVSKLNQFLLPVDKEIILSIPISWKGGCDYLIWHFDKKGEYTVQSGYKLALIPSTSMSPCTDWLAPPPGRLNLNTDVALRLNSRSIEIASPTVVSMLNKTTPSSGTSKFIVYDIKDLFLVVGICKSQAVSKTENSLAHRLALLAFSTVRERLWLDSCPPLLSPV</sequence>
<reference evidence="1" key="1">
    <citation type="journal article" date="2023" name="Plant J.">
        <title>Genome sequences and population genomics provide insights into the demographic history, inbreeding, and mutation load of two 'living fossil' tree species of Dipteronia.</title>
        <authorList>
            <person name="Feng Y."/>
            <person name="Comes H.P."/>
            <person name="Chen J."/>
            <person name="Zhu S."/>
            <person name="Lu R."/>
            <person name="Zhang X."/>
            <person name="Li P."/>
            <person name="Qiu J."/>
            <person name="Olsen K.M."/>
            <person name="Qiu Y."/>
        </authorList>
    </citation>
    <scope>NUCLEOTIDE SEQUENCE</scope>
    <source>
        <strain evidence="1">NBL</strain>
    </source>
</reference>